<evidence type="ECO:0000313" key="2">
    <source>
        <dbReference type="EMBL" id="CAK0797175.1"/>
    </source>
</evidence>
<organism evidence="2 3">
    <name type="scientific">Prorocentrum cordatum</name>
    <dbReference type="NCBI Taxonomy" id="2364126"/>
    <lineage>
        <taxon>Eukaryota</taxon>
        <taxon>Sar</taxon>
        <taxon>Alveolata</taxon>
        <taxon>Dinophyceae</taxon>
        <taxon>Prorocentrales</taxon>
        <taxon>Prorocentraceae</taxon>
        <taxon>Prorocentrum</taxon>
    </lineage>
</organism>
<comment type="caution">
    <text evidence="2">The sequence shown here is derived from an EMBL/GenBank/DDBJ whole genome shotgun (WGS) entry which is preliminary data.</text>
</comment>
<feature type="compositionally biased region" description="Basic and acidic residues" evidence="1">
    <location>
        <begin position="47"/>
        <end position="56"/>
    </location>
</feature>
<reference evidence="2" key="1">
    <citation type="submission" date="2023-10" db="EMBL/GenBank/DDBJ databases">
        <authorList>
            <person name="Chen Y."/>
            <person name="Shah S."/>
            <person name="Dougan E. K."/>
            <person name="Thang M."/>
            <person name="Chan C."/>
        </authorList>
    </citation>
    <scope>NUCLEOTIDE SEQUENCE [LARGE SCALE GENOMIC DNA]</scope>
</reference>
<feature type="non-terminal residue" evidence="2">
    <location>
        <position position="1254"/>
    </location>
</feature>
<dbReference type="Proteomes" id="UP001189429">
    <property type="component" value="Unassembled WGS sequence"/>
</dbReference>
<evidence type="ECO:0000256" key="1">
    <source>
        <dbReference type="SAM" id="MobiDB-lite"/>
    </source>
</evidence>
<sequence length="1254" mass="136568">MEAMRELDAAVSSSAVQTPCKRESVEDLRGGVAASPAASSGNFSTPMKDRISDVKDDVDGDAKSMVSDLSCGGSASACKEKDPCLGCKRVFGVSRCYFNPAEPVPWGLPAGRGAWCKDCHTCWRTVYREEYTLPVFGDWMTRHRDSWEKSSLAYLSLKFEKYDKITAGMVKDRVRVLNFVSNLIGVPLTPFVVISLKDAVAKAAARNGRLDPASLVTIFHGSSPQLGVFAPACPGTLEIKRPSGDASETEVMASRSTLACSEEDLEMMNCYFGGHEGVSRTTPDALALAPLLTPRGQEPERPPRAKMQTKVDGLVCAAQAVVAKFQTETWEDVKESAFTKHITSLSLARNEAASIGDKDGSELSEHWAAGLTAVKTFVKMHKDFIKTSRKHGKLVTLYDSMYKAVEFFRDIGIGPGLYPTFKILWHATVFFDNLNRQAKTVDAALQATVDYGLKATFAALSTVRKDFSFNEWMLNMLVRAFAETLERARCDDGQLRETVGQILERVSMTIDILHPAFMSFLSDAIDKLRHCQALLTAAVEPEKVSAKSVSDAIDCVESSKSMVLLKNQMHFSTLGSHVLAEASAILAVTAKDHLGDQKLQRAMAIVQDDSKELPSLVQTEEPEGGILTTVLRVDLMKTGSCFSSLGDSVEHAQEAIKLWERRRLEEQSPEIGRWMVKLVHHLSLYDLVFSVRMVSFYGSTLGSSSALAVEPNDGAASGVNASAWSVGARSFLETVWDETCFGVNVEHVLRIVGQFSDSMRAAEPSLVDLSKVVQRISENITTRANLVSLIKCIAGFGRTSTPIDAVNEWGAVASGEHESSSVLAKAVALISLSKQVVGTSLESFIYFRDEGDFCIDGIAGVAGESGTKLRVSPALVTKFVSNVLSGDLVTYASGLVVASWDIAVDRFITSVSLHNIEFDKLGKGSLSEPLAYDNFYTKAFFDNVQPAMGKILSQPMGAWPCDDMRGAVLRLAGVCVNEDNQIEIKVPSGAGDLVSAVLPLDVFSSLSMLWSDCHKIAACFGRLGDRFLKSADAGGRSDSVAKDGDIKPDVSAAIMALRDAITEGIEHAERLADASEEIKQLCWPGLSTLTNFLGQSTHTTEKVIRDVFMKYLEVVNSEAMELQEVTPPTSHIVFEHRINAAAAKSQLVKFVNRDLLNNKVLSVYTMLDKFGYLHKNWCLSPPITEDQQIKDSVDTIESIWTSARKAVTTIAALGLVYDKKSKQRQDDAQFILGSKKGDLAKSLVNELEAIVSGA</sequence>
<name>A0ABN9Q229_9DINO</name>
<dbReference type="EMBL" id="CAUYUJ010001695">
    <property type="protein sequence ID" value="CAK0797175.1"/>
    <property type="molecule type" value="Genomic_DNA"/>
</dbReference>
<keyword evidence="3" id="KW-1185">Reference proteome</keyword>
<gene>
    <name evidence="2" type="ORF">PCOR1329_LOCUS6337</name>
</gene>
<feature type="compositionally biased region" description="Low complexity" evidence="1">
    <location>
        <begin position="30"/>
        <end position="41"/>
    </location>
</feature>
<accession>A0ABN9Q229</accession>
<feature type="region of interest" description="Disordered" evidence="1">
    <location>
        <begin position="1"/>
        <end position="56"/>
    </location>
</feature>
<feature type="compositionally biased region" description="Basic and acidic residues" evidence="1">
    <location>
        <begin position="20"/>
        <end position="29"/>
    </location>
</feature>
<protein>
    <submittedName>
        <fullName evidence="2">Uncharacterized protein</fullName>
    </submittedName>
</protein>
<evidence type="ECO:0000313" key="3">
    <source>
        <dbReference type="Proteomes" id="UP001189429"/>
    </source>
</evidence>
<proteinExistence type="predicted"/>